<reference evidence="2" key="1">
    <citation type="submission" date="2023-08" db="EMBL/GenBank/DDBJ databases">
        <title>Black Yeasts Isolated from many extreme environments.</title>
        <authorList>
            <person name="Coleine C."/>
            <person name="Stajich J.E."/>
            <person name="Selbmann L."/>
        </authorList>
    </citation>
    <scope>NUCLEOTIDE SEQUENCE</scope>
    <source>
        <strain evidence="2">CCFEE 5810</strain>
    </source>
</reference>
<dbReference type="EMBL" id="JAVRQU010000022">
    <property type="protein sequence ID" value="KAK5691110.1"/>
    <property type="molecule type" value="Genomic_DNA"/>
</dbReference>
<protein>
    <recommendedName>
        <fullName evidence="1">DUF7730 domain-containing protein</fullName>
    </recommendedName>
</protein>
<dbReference type="PANTHER" id="PTHR38790">
    <property type="entry name" value="2EXR DOMAIN-CONTAINING PROTEIN-RELATED"/>
    <property type="match status" value="1"/>
</dbReference>
<name>A0AAN7VMG5_9PEZI</name>
<dbReference type="AlphaFoldDB" id="A0AAN7VMG5"/>
<sequence length="279" mass="31619">MAKMPGAKKPSRPTKVLAARRRVSKDLREIYNKNATASPLLSLPPEIRTRIWRSLLSGHTIHVDASAIGEVQHHVCRNTTSDHDLARNVKADKETVRFRAYQNHHAGCMPANHDDIKGKAEHRLHLNVLRACRQIHQEAAILPYAENVLAFTSNSSLDYFFDTLILEQARALQRIVITHYDRDVPRHDRPLCAKYLESKLKSLEELTVFVEFSGGDRAREFSNVEHDRECVARELMAFDGVLIKDVTVAAYNVEAGFGLGSRHVVSRELLEDWVKGIEA</sequence>
<dbReference type="Pfam" id="PF24864">
    <property type="entry name" value="DUF7730"/>
    <property type="match status" value="1"/>
</dbReference>
<accession>A0AAN7VMG5</accession>
<dbReference type="Proteomes" id="UP001310594">
    <property type="component" value="Unassembled WGS sequence"/>
</dbReference>
<proteinExistence type="predicted"/>
<dbReference type="InterPro" id="IPR056632">
    <property type="entry name" value="DUF7730"/>
</dbReference>
<dbReference type="PANTHER" id="PTHR38790:SF4">
    <property type="entry name" value="2EXR DOMAIN-CONTAINING PROTEIN"/>
    <property type="match status" value="1"/>
</dbReference>
<gene>
    <name evidence="2" type="ORF">LTR97_011762</name>
</gene>
<evidence type="ECO:0000259" key="1">
    <source>
        <dbReference type="Pfam" id="PF24864"/>
    </source>
</evidence>
<organism evidence="2 3">
    <name type="scientific">Elasticomyces elasticus</name>
    <dbReference type="NCBI Taxonomy" id="574655"/>
    <lineage>
        <taxon>Eukaryota</taxon>
        <taxon>Fungi</taxon>
        <taxon>Dikarya</taxon>
        <taxon>Ascomycota</taxon>
        <taxon>Pezizomycotina</taxon>
        <taxon>Dothideomycetes</taxon>
        <taxon>Dothideomycetidae</taxon>
        <taxon>Mycosphaerellales</taxon>
        <taxon>Teratosphaeriaceae</taxon>
        <taxon>Elasticomyces</taxon>
    </lineage>
</organism>
<evidence type="ECO:0000313" key="2">
    <source>
        <dbReference type="EMBL" id="KAK5691110.1"/>
    </source>
</evidence>
<evidence type="ECO:0000313" key="3">
    <source>
        <dbReference type="Proteomes" id="UP001310594"/>
    </source>
</evidence>
<feature type="domain" description="DUF7730" evidence="1">
    <location>
        <begin position="36"/>
        <end position="177"/>
    </location>
</feature>
<comment type="caution">
    <text evidence="2">The sequence shown here is derived from an EMBL/GenBank/DDBJ whole genome shotgun (WGS) entry which is preliminary data.</text>
</comment>